<dbReference type="Gene3D" id="1.10.8.10">
    <property type="entry name" value="DNA helicase RuvA subunit, C-terminal domain"/>
    <property type="match status" value="1"/>
</dbReference>
<evidence type="ECO:0000256" key="5">
    <source>
        <dbReference type="ARBA" id="ARBA00048391"/>
    </source>
</evidence>
<accession>A0A3A4JRF2</accession>
<dbReference type="Proteomes" id="UP000266677">
    <property type="component" value="Unassembled WGS sequence"/>
</dbReference>
<keyword evidence="8" id="KW-1185">Reference proteome</keyword>
<dbReference type="InterPro" id="IPR029063">
    <property type="entry name" value="SAM-dependent_MTases_sf"/>
</dbReference>
<evidence type="ECO:0000313" key="7">
    <source>
        <dbReference type="EMBL" id="RJO68231.1"/>
    </source>
</evidence>
<dbReference type="OrthoDB" id="9800643at2"/>
<evidence type="ECO:0000256" key="4">
    <source>
        <dbReference type="ARBA" id="ARBA00022691"/>
    </source>
</evidence>
<evidence type="ECO:0000256" key="2">
    <source>
        <dbReference type="ARBA" id="ARBA00022603"/>
    </source>
</evidence>
<dbReference type="SUPFAM" id="SSF53335">
    <property type="entry name" value="S-adenosyl-L-methionine-dependent methyltransferases"/>
    <property type="match status" value="1"/>
</dbReference>
<dbReference type="AlphaFoldDB" id="A0A3A4JRF2"/>
<reference evidence="7 8" key="1">
    <citation type="submission" date="2018-09" db="EMBL/GenBank/DDBJ databases">
        <title>YIM PH21274 draft genome.</title>
        <authorList>
            <person name="Miao C."/>
        </authorList>
    </citation>
    <scope>NUCLEOTIDE SEQUENCE [LARGE SCALE GENOMIC DNA]</scope>
    <source>
        <strain evidence="7 8">YIM PH 21724</strain>
    </source>
</reference>
<evidence type="ECO:0000256" key="1">
    <source>
        <dbReference type="ARBA" id="ARBA00012771"/>
    </source>
</evidence>
<proteinExistence type="predicted"/>
<dbReference type="Pfam" id="PF05175">
    <property type="entry name" value="MTS"/>
    <property type="match status" value="1"/>
</dbReference>
<dbReference type="Gene3D" id="3.40.50.150">
    <property type="entry name" value="Vaccinia Virus protein VP39"/>
    <property type="match status" value="1"/>
</dbReference>
<evidence type="ECO:0000313" key="8">
    <source>
        <dbReference type="Proteomes" id="UP000266677"/>
    </source>
</evidence>
<dbReference type="CDD" id="cd02440">
    <property type="entry name" value="AdoMet_MTases"/>
    <property type="match status" value="1"/>
</dbReference>
<keyword evidence="2" id="KW-0489">Methyltransferase</keyword>
<evidence type="ECO:0000256" key="3">
    <source>
        <dbReference type="ARBA" id="ARBA00022679"/>
    </source>
</evidence>
<comment type="caution">
    <text evidence="7">The sequence shown here is derived from an EMBL/GenBank/DDBJ whole genome shotgun (WGS) entry which is preliminary data.</text>
</comment>
<dbReference type="InterPro" id="IPR007848">
    <property type="entry name" value="Small_mtfrase_dom"/>
</dbReference>
<dbReference type="NCBIfam" id="TIGR03704">
    <property type="entry name" value="PrmC_rel_meth"/>
    <property type="match status" value="1"/>
</dbReference>
<dbReference type="EMBL" id="QZFU01000055">
    <property type="protein sequence ID" value="RJO68231.1"/>
    <property type="molecule type" value="Genomic_DNA"/>
</dbReference>
<keyword evidence="3" id="KW-0808">Transferase</keyword>
<organism evidence="7 8">
    <name type="scientific">Nocardia panacis</name>
    <dbReference type="NCBI Taxonomy" id="2340916"/>
    <lineage>
        <taxon>Bacteria</taxon>
        <taxon>Bacillati</taxon>
        <taxon>Actinomycetota</taxon>
        <taxon>Actinomycetes</taxon>
        <taxon>Mycobacteriales</taxon>
        <taxon>Nocardiaceae</taxon>
        <taxon>Nocardia</taxon>
    </lineage>
</organism>
<dbReference type="EC" id="2.1.1.297" evidence="1"/>
<dbReference type="InterPro" id="IPR050320">
    <property type="entry name" value="N5-glutamine_MTase"/>
</dbReference>
<dbReference type="GO" id="GO:0032259">
    <property type="term" value="P:methylation"/>
    <property type="evidence" value="ECO:0007669"/>
    <property type="project" value="UniProtKB-KW"/>
</dbReference>
<name>A0A3A4JRF2_9NOCA</name>
<evidence type="ECO:0000259" key="6">
    <source>
        <dbReference type="Pfam" id="PF05175"/>
    </source>
</evidence>
<dbReference type="NCBIfam" id="TIGR00536">
    <property type="entry name" value="hemK_fam"/>
    <property type="match status" value="1"/>
</dbReference>
<protein>
    <recommendedName>
        <fullName evidence="1">peptide chain release factor N(5)-glutamine methyltransferase</fullName>
        <ecNumber evidence="1">2.1.1.297</ecNumber>
    </recommendedName>
</protein>
<dbReference type="GO" id="GO:0102559">
    <property type="term" value="F:peptide chain release factor N(5)-glutamine methyltransferase activity"/>
    <property type="evidence" value="ECO:0007669"/>
    <property type="project" value="UniProtKB-EC"/>
</dbReference>
<keyword evidence="4" id="KW-0949">S-adenosyl-L-methionine</keyword>
<sequence>MGRVGIVDQLRAAGCVFAEEEARLLTEAAGSEAELAKLVARRVSGTPLEYVVGWAEFRGLRVRVWPGVFVPRRRTAFLVELAAAARPVTVLDLCCGSGALGLALVREVPGVELVASDIDPVAVDCARVNLEAVGAQVYRGDLFESLPVTLRGRVDVLLANVPYVPTEDIVEMPPEAREHEPRGTLDGGPDGLDMLRRVADGVLDWLAPGGMLLIEISAAQAESAVAELTRRGLAAAIAESEEYDATAVVGVRR</sequence>
<dbReference type="PANTHER" id="PTHR18895:SF74">
    <property type="entry name" value="MTRF1L RELEASE FACTOR GLUTAMINE METHYLTRANSFERASE"/>
    <property type="match status" value="1"/>
</dbReference>
<dbReference type="InterPro" id="IPR004556">
    <property type="entry name" value="HemK-like"/>
</dbReference>
<comment type="catalytic activity">
    <reaction evidence="5">
        <text>L-glutaminyl-[peptide chain release factor] + S-adenosyl-L-methionine = N(5)-methyl-L-glutaminyl-[peptide chain release factor] + S-adenosyl-L-homocysteine + H(+)</text>
        <dbReference type="Rhea" id="RHEA:42896"/>
        <dbReference type="Rhea" id="RHEA-COMP:10271"/>
        <dbReference type="Rhea" id="RHEA-COMP:10272"/>
        <dbReference type="ChEBI" id="CHEBI:15378"/>
        <dbReference type="ChEBI" id="CHEBI:30011"/>
        <dbReference type="ChEBI" id="CHEBI:57856"/>
        <dbReference type="ChEBI" id="CHEBI:59789"/>
        <dbReference type="ChEBI" id="CHEBI:61891"/>
        <dbReference type="EC" id="2.1.1.297"/>
    </reaction>
</comment>
<dbReference type="InterPro" id="IPR022446">
    <property type="entry name" value="MeTrfrase_put"/>
</dbReference>
<gene>
    <name evidence="7" type="ORF">D5S18_32895</name>
</gene>
<dbReference type="RefSeq" id="WP_120045039.1">
    <property type="nucleotide sequence ID" value="NZ_QZFU01000055.1"/>
</dbReference>
<dbReference type="PANTHER" id="PTHR18895">
    <property type="entry name" value="HEMK METHYLTRANSFERASE"/>
    <property type="match status" value="1"/>
</dbReference>
<feature type="domain" description="Methyltransferase small" evidence="6">
    <location>
        <begin position="66"/>
        <end position="164"/>
    </location>
</feature>